<accession>A0A438J1D4</accession>
<sequence length="265" mass="28918">MRAMILKLHLKIMGFMRSKHHKFIEKCKCGASAMLPKIEKARQIRGLDGAASTKSGSNHLYIRRCCPKLNEDYGDTVPSRPFNNGLQVTNEVPTASTLVKQKISDGVELEGEGRLIVYVVPSSKSSKNSLFNFSFTTWSCIGASQPAPLPPNLPLLESSQLPMSTGHVCGIAVSSPHLPPFTDATNSIITYLMIHAPYHIYLCEFGTVIVHGGFEMDKTANQTPVSSTKEPSAAHENVESHPVGGPGIKSTNNWYFSSTVLLLFT</sequence>
<evidence type="ECO:0000313" key="2">
    <source>
        <dbReference type="EMBL" id="RVX02767.1"/>
    </source>
</evidence>
<comment type="caution">
    <text evidence="2">The sequence shown here is derived from an EMBL/GenBank/DDBJ whole genome shotgun (WGS) entry which is preliminary data.</text>
</comment>
<name>A0A438J1D4_VITVI</name>
<organism evidence="2 3">
    <name type="scientific">Vitis vinifera</name>
    <name type="common">Grape</name>
    <dbReference type="NCBI Taxonomy" id="29760"/>
    <lineage>
        <taxon>Eukaryota</taxon>
        <taxon>Viridiplantae</taxon>
        <taxon>Streptophyta</taxon>
        <taxon>Embryophyta</taxon>
        <taxon>Tracheophyta</taxon>
        <taxon>Spermatophyta</taxon>
        <taxon>Magnoliopsida</taxon>
        <taxon>eudicotyledons</taxon>
        <taxon>Gunneridae</taxon>
        <taxon>Pentapetalae</taxon>
        <taxon>rosids</taxon>
        <taxon>Vitales</taxon>
        <taxon>Vitaceae</taxon>
        <taxon>Viteae</taxon>
        <taxon>Vitis</taxon>
    </lineage>
</organism>
<gene>
    <name evidence="2" type="ORF">CK203_016521</name>
</gene>
<dbReference type="Proteomes" id="UP000288805">
    <property type="component" value="Unassembled WGS sequence"/>
</dbReference>
<evidence type="ECO:0000313" key="3">
    <source>
        <dbReference type="Proteomes" id="UP000288805"/>
    </source>
</evidence>
<protein>
    <submittedName>
        <fullName evidence="2">Uncharacterized protein</fullName>
    </submittedName>
</protein>
<proteinExistence type="predicted"/>
<reference evidence="2 3" key="1">
    <citation type="journal article" date="2018" name="PLoS Genet.">
        <title>Population sequencing reveals clonal diversity and ancestral inbreeding in the grapevine cultivar Chardonnay.</title>
        <authorList>
            <person name="Roach M.J."/>
            <person name="Johnson D.L."/>
            <person name="Bohlmann J."/>
            <person name="van Vuuren H.J."/>
            <person name="Jones S.J."/>
            <person name="Pretorius I.S."/>
            <person name="Schmidt S.A."/>
            <person name="Borneman A.R."/>
        </authorList>
    </citation>
    <scope>NUCLEOTIDE SEQUENCE [LARGE SCALE GENOMIC DNA]</scope>
    <source>
        <strain evidence="3">cv. Chardonnay</strain>
        <tissue evidence="2">Leaf</tissue>
    </source>
</reference>
<evidence type="ECO:0000256" key="1">
    <source>
        <dbReference type="SAM" id="MobiDB-lite"/>
    </source>
</evidence>
<feature type="region of interest" description="Disordered" evidence="1">
    <location>
        <begin position="221"/>
        <end position="245"/>
    </location>
</feature>
<feature type="compositionally biased region" description="Polar residues" evidence="1">
    <location>
        <begin position="221"/>
        <end position="230"/>
    </location>
</feature>
<dbReference type="AlphaFoldDB" id="A0A438J1D4"/>
<dbReference type="EMBL" id="QGNW01000069">
    <property type="protein sequence ID" value="RVX02767.1"/>
    <property type="molecule type" value="Genomic_DNA"/>
</dbReference>